<name>A0A803J783_XENTR</name>
<keyword evidence="6 9" id="KW-0371">Homeobox</keyword>
<dbReference type="GO" id="GO:0000981">
    <property type="term" value="F:DNA-binding transcription factor activity, RNA polymerase II-specific"/>
    <property type="evidence" value="ECO:0000318"/>
    <property type="project" value="GO_Central"/>
</dbReference>
<dbReference type="Pfam" id="PF12284">
    <property type="entry name" value="HoxA13_N"/>
    <property type="match status" value="1"/>
</dbReference>
<dbReference type="CDD" id="cd00086">
    <property type="entry name" value="homeodomain"/>
    <property type="match status" value="1"/>
</dbReference>
<evidence type="ECO:0000256" key="1">
    <source>
        <dbReference type="ARBA" id="ARBA00004123"/>
    </source>
</evidence>
<dbReference type="SMART" id="SM00389">
    <property type="entry name" value="HOX"/>
    <property type="match status" value="1"/>
</dbReference>
<protein>
    <submittedName>
        <fullName evidence="12">Homeobox A13</fullName>
    </submittedName>
    <submittedName>
        <fullName evidence="14">Homeobox protein Hox-A13</fullName>
    </submittedName>
</protein>
<reference evidence="12" key="2">
    <citation type="submission" date="2021-03" db="UniProtKB">
        <authorList>
            <consortium name="Ensembl"/>
        </authorList>
    </citation>
    <scope>IDENTIFICATION</scope>
</reference>
<dbReference type="Gene3D" id="1.10.10.60">
    <property type="entry name" value="Homeodomain-like"/>
    <property type="match status" value="1"/>
</dbReference>
<reference evidence="14" key="3">
    <citation type="submission" date="2025-04" db="UniProtKB">
        <authorList>
            <consortium name="RefSeq"/>
        </authorList>
    </citation>
    <scope>IDENTIFICATION</scope>
    <source>
        <strain evidence="14">Nigerian</strain>
        <tissue evidence="14">Liver and blood</tissue>
    </source>
</reference>
<dbReference type="PANTHER" id="PTHR45804">
    <property type="entry name" value="SEGMENTATION PROTEIN FUSHI TARAZU-LIKE PROTEIN"/>
    <property type="match status" value="1"/>
</dbReference>
<evidence type="ECO:0000256" key="5">
    <source>
        <dbReference type="ARBA" id="ARBA00023125"/>
    </source>
</evidence>
<dbReference type="OrthoDB" id="6159439at2759"/>
<keyword evidence="8 9" id="KW-0539">Nucleus</keyword>
<dbReference type="GeneID" id="100497053"/>
<evidence type="ECO:0000256" key="2">
    <source>
        <dbReference type="ARBA" id="ARBA00006317"/>
    </source>
</evidence>
<dbReference type="GO" id="GO:0000978">
    <property type="term" value="F:RNA polymerase II cis-regulatory region sequence-specific DNA binding"/>
    <property type="evidence" value="ECO:0000318"/>
    <property type="project" value="GO_Central"/>
</dbReference>
<evidence type="ECO:0000256" key="4">
    <source>
        <dbReference type="ARBA" id="ARBA00023015"/>
    </source>
</evidence>
<dbReference type="InterPro" id="IPR022067">
    <property type="entry name" value="HoxA13_N"/>
</dbReference>
<organism evidence="12">
    <name type="scientific">Xenopus tropicalis</name>
    <name type="common">Western clawed frog</name>
    <name type="synonym">Silurana tropicalis</name>
    <dbReference type="NCBI Taxonomy" id="8364"/>
    <lineage>
        <taxon>Eukaryota</taxon>
        <taxon>Metazoa</taxon>
        <taxon>Chordata</taxon>
        <taxon>Craniata</taxon>
        <taxon>Vertebrata</taxon>
        <taxon>Euteleostomi</taxon>
        <taxon>Amphibia</taxon>
        <taxon>Batrachia</taxon>
        <taxon>Anura</taxon>
        <taxon>Pipoidea</taxon>
        <taxon>Pipidae</taxon>
        <taxon>Xenopodinae</taxon>
        <taxon>Xenopus</taxon>
        <taxon>Silurana</taxon>
    </lineage>
</organism>
<evidence type="ECO:0000256" key="9">
    <source>
        <dbReference type="PROSITE-ProRule" id="PRU00108"/>
    </source>
</evidence>
<evidence type="ECO:0000313" key="14">
    <source>
        <dbReference type="RefSeq" id="XP_002933431.1"/>
    </source>
</evidence>
<keyword evidence="4" id="KW-0805">Transcription regulation</keyword>
<evidence type="ECO:0000313" key="13">
    <source>
        <dbReference type="Proteomes" id="UP000008143"/>
    </source>
</evidence>
<dbReference type="KEGG" id="xtr:100497053"/>
<dbReference type="OMA" id="CPKEQNQ"/>
<dbReference type="PROSITE" id="PS00027">
    <property type="entry name" value="HOMEOBOX_1"/>
    <property type="match status" value="1"/>
</dbReference>
<sequence length="295" mass="33223">MTASVLLHPRWAEPVMFLYDNSLEEMNKNMDGFPVSSFAANQCRNLIGHHAPLAPSSAYPPSEVPVSAIAEPAKQCNPCSAVQSTPNASLPYGYFGSGYYPCRMSHHNTIKSCSQPSSFAEKYMDTSGSAGEDFPSRPKEFAFYQSYPPGPYQPVPSYLDMPVVSTIGTAGEPRHEPLLPMDGYQAWPITNGWNGQVYCAKDQAQPTHLWKSSLPDVVHQSDSSSYRRGRKKRVPYTKVQLKELEREYATNKFITKDKRRRISATTNLSERQVTIWFQNRRVKEKKVINKLKSTS</sequence>
<evidence type="ECO:0000256" key="6">
    <source>
        <dbReference type="ARBA" id="ARBA00023155"/>
    </source>
</evidence>
<dbReference type="Xenbase" id="XB-GENE-479980">
    <property type="gene designation" value="hoxa13"/>
</dbReference>
<evidence type="ECO:0000256" key="3">
    <source>
        <dbReference type="ARBA" id="ARBA00022473"/>
    </source>
</evidence>
<dbReference type="GO" id="GO:0006357">
    <property type="term" value="P:regulation of transcription by RNA polymerase II"/>
    <property type="evidence" value="ECO:0000318"/>
    <property type="project" value="GO_Central"/>
</dbReference>
<dbReference type="RefSeq" id="XP_002933431.1">
    <property type="nucleotide sequence ID" value="XM_002933385.5"/>
</dbReference>
<dbReference type="FunFam" id="1.10.10.60:FF:000130">
    <property type="entry name" value="Homeobox protein Hox-D12"/>
    <property type="match status" value="1"/>
</dbReference>
<dbReference type="CTD" id="3209"/>
<keyword evidence="5 9" id="KW-0238">DNA-binding</keyword>
<dbReference type="InterPro" id="IPR051003">
    <property type="entry name" value="AP_axis_regulatory_Homeobox"/>
</dbReference>
<proteinExistence type="inferred from homology"/>
<evidence type="ECO:0000256" key="10">
    <source>
        <dbReference type="RuleBase" id="RU000682"/>
    </source>
</evidence>
<feature type="DNA-binding region" description="Homeobox" evidence="9">
    <location>
        <begin position="229"/>
        <end position="288"/>
    </location>
</feature>
<dbReference type="Pfam" id="PF00046">
    <property type="entry name" value="Homeodomain"/>
    <property type="match status" value="1"/>
</dbReference>
<evidence type="ECO:0000256" key="8">
    <source>
        <dbReference type="ARBA" id="ARBA00023242"/>
    </source>
</evidence>
<dbReference type="GeneTree" id="ENSGT00940000164071"/>
<accession>A0A803J783</accession>
<dbReference type="AGR" id="Xenbase:XB-GENE-479980"/>
<gene>
    <name evidence="12 14 15" type="primary">hoxa13</name>
</gene>
<dbReference type="Ensembl" id="ENSXETT00000113127">
    <property type="protein sequence ID" value="ENSXETP00000103725"/>
    <property type="gene ID" value="ENSXETG00000044962"/>
</dbReference>
<feature type="domain" description="Homeobox" evidence="11">
    <location>
        <begin position="227"/>
        <end position="287"/>
    </location>
</feature>
<evidence type="ECO:0000313" key="12">
    <source>
        <dbReference type="Ensembl" id="ENSXETP00000103725"/>
    </source>
</evidence>
<dbReference type="InterPro" id="IPR009057">
    <property type="entry name" value="Homeodomain-like_sf"/>
</dbReference>
<dbReference type="SUPFAM" id="SSF46689">
    <property type="entry name" value="Homeodomain-like"/>
    <property type="match status" value="1"/>
</dbReference>
<keyword evidence="13" id="KW-1185">Reference proteome</keyword>
<dbReference type="PANTHER" id="PTHR45804:SF3">
    <property type="entry name" value="HOMEOBOX PROTEIN HOX-A13"/>
    <property type="match status" value="1"/>
</dbReference>
<evidence type="ECO:0000259" key="11">
    <source>
        <dbReference type="PROSITE" id="PS50071"/>
    </source>
</evidence>
<reference evidence="12" key="1">
    <citation type="journal article" date="2010" name="Science">
        <title>The genome of the Western clawed frog Xenopus tropicalis.</title>
        <authorList>
            <person name="Hellsten U."/>
            <person name="Harland R.M."/>
            <person name="Gilchrist M.J."/>
            <person name="Hendrix D."/>
            <person name="Jurka J."/>
            <person name="Kapitonov V."/>
            <person name="Ovcharenko I."/>
            <person name="Putnam N.H."/>
            <person name="Shu S."/>
            <person name="Taher L."/>
            <person name="Blitz I.L."/>
            <person name="Blumberg B."/>
            <person name="Dichmann D.S."/>
            <person name="Dubchak I."/>
            <person name="Amaya E."/>
            <person name="Detter J.C."/>
            <person name="Fletcher R."/>
            <person name="Gerhard D.S."/>
            <person name="Goodstein D."/>
            <person name="Graves T."/>
            <person name="Grigoriev I.V."/>
            <person name="Grimwood J."/>
            <person name="Kawashima T."/>
            <person name="Lindquist E."/>
            <person name="Lucas S.M."/>
            <person name="Mead P.E."/>
            <person name="Mitros T."/>
            <person name="Ogino H."/>
            <person name="Ohta Y."/>
            <person name="Poliakov A.V."/>
            <person name="Pollet N."/>
            <person name="Robert J."/>
            <person name="Salamov A."/>
            <person name="Sater A.K."/>
            <person name="Schmutz J."/>
            <person name="Terry A."/>
            <person name="Vize P.D."/>
            <person name="Warren W.C."/>
            <person name="Wells D."/>
            <person name="Wills A."/>
            <person name="Wilson R.K."/>
            <person name="Zimmerman L.B."/>
            <person name="Zorn A.M."/>
            <person name="Grainger R."/>
            <person name="Grammer T."/>
            <person name="Khokha M.K."/>
            <person name="Richardson P.M."/>
            <person name="Rokhsar D.S."/>
        </authorList>
    </citation>
    <scope>NUCLEOTIDE SEQUENCE [LARGE SCALE GENOMIC DNA]</scope>
    <source>
        <strain evidence="12">Nigerian</strain>
    </source>
</reference>
<dbReference type="Proteomes" id="UP000008143">
    <property type="component" value="Chromosome 6"/>
</dbReference>
<evidence type="ECO:0000313" key="15">
    <source>
        <dbReference type="Xenbase" id="XB-GENE-479980"/>
    </source>
</evidence>
<dbReference type="InterPro" id="IPR001356">
    <property type="entry name" value="HD"/>
</dbReference>
<keyword evidence="7" id="KW-0804">Transcription</keyword>
<evidence type="ECO:0000256" key="7">
    <source>
        <dbReference type="ARBA" id="ARBA00023163"/>
    </source>
</evidence>
<dbReference type="PROSITE" id="PS50071">
    <property type="entry name" value="HOMEOBOX_2"/>
    <property type="match status" value="1"/>
</dbReference>
<comment type="similarity">
    <text evidence="2">Belongs to the Abd-B homeobox family.</text>
</comment>
<dbReference type="InterPro" id="IPR017970">
    <property type="entry name" value="Homeobox_CS"/>
</dbReference>
<dbReference type="AlphaFoldDB" id="A0A803J783"/>
<dbReference type="GO" id="GO:0005634">
    <property type="term" value="C:nucleus"/>
    <property type="evidence" value="ECO:0007669"/>
    <property type="project" value="UniProtKB-SubCell"/>
</dbReference>
<keyword evidence="3" id="KW-0217">Developmental protein</keyword>
<comment type="subcellular location">
    <subcellularLocation>
        <location evidence="1 9 10">Nucleus</location>
    </subcellularLocation>
</comment>